<organism evidence="3 4">
    <name type="scientific">Aliigemmobacter aestuarii</name>
    <dbReference type="NCBI Taxonomy" id="1445661"/>
    <lineage>
        <taxon>Bacteria</taxon>
        <taxon>Pseudomonadati</taxon>
        <taxon>Pseudomonadota</taxon>
        <taxon>Alphaproteobacteria</taxon>
        <taxon>Rhodobacterales</taxon>
        <taxon>Paracoccaceae</taxon>
        <taxon>Aliigemmobacter</taxon>
    </lineage>
</organism>
<feature type="signal peptide" evidence="1">
    <location>
        <begin position="1"/>
        <end position="28"/>
    </location>
</feature>
<comment type="caution">
    <text evidence="3">The sequence shown here is derived from an EMBL/GenBank/DDBJ whole genome shotgun (WGS) entry which is preliminary data.</text>
</comment>
<sequence length="174" mass="18592">MLLSVKSTAIAAVAALGLAASSAAPAHALGKNERNFLKGVAAAVIVGAIVNDMKKQPRAVTPAPQPGYVPQPVYTQPVYTQPTYTQPGRVIGSTPAHQSIYHTPAAKAFNSYPPHERRLIQQRLAAYGYYRSGIDGAFGPGTYNAVNAYARDARIDDRLASMNGVFTVYDSLMR</sequence>
<dbReference type="SUPFAM" id="SSF47090">
    <property type="entry name" value="PGBD-like"/>
    <property type="match status" value="1"/>
</dbReference>
<feature type="domain" description="Peptidoglycan binding-like" evidence="2">
    <location>
        <begin position="116"/>
        <end position="151"/>
    </location>
</feature>
<dbReference type="AlphaFoldDB" id="A0A4S3MRI1"/>
<name>A0A4S3MRI1_9RHOB</name>
<keyword evidence="4" id="KW-1185">Reference proteome</keyword>
<dbReference type="Pfam" id="PF01471">
    <property type="entry name" value="PG_binding_1"/>
    <property type="match status" value="1"/>
</dbReference>
<gene>
    <name evidence="3" type="ORF">E7811_05335</name>
</gene>
<dbReference type="EMBL" id="SSND01000001">
    <property type="protein sequence ID" value="THD85136.1"/>
    <property type="molecule type" value="Genomic_DNA"/>
</dbReference>
<dbReference type="Gene3D" id="1.10.101.10">
    <property type="entry name" value="PGBD-like superfamily/PGBD"/>
    <property type="match status" value="1"/>
</dbReference>
<evidence type="ECO:0000259" key="2">
    <source>
        <dbReference type="Pfam" id="PF01471"/>
    </source>
</evidence>
<dbReference type="SMR" id="A0A4S3MRI1"/>
<evidence type="ECO:0000313" key="4">
    <source>
        <dbReference type="Proteomes" id="UP000309450"/>
    </source>
</evidence>
<dbReference type="InterPro" id="IPR002477">
    <property type="entry name" value="Peptidoglycan-bd-like"/>
</dbReference>
<reference evidence="3 4" key="1">
    <citation type="submission" date="2019-04" db="EMBL/GenBank/DDBJ databases">
        <title>Draft genome sequence of Gemmobacter aestuarii sp. nov.</title>
        <authorList>
            <person name="Hameed A."/>
            <person name="Lin S.-Y."/>
            <person name="Shahina M."/>
            <person name="Lai W.-A."/>
            <person name="Young C.-C."/>
        </authorList>
    </citation>
    <scope>NUCLEOTIDE SEQUENCE [LARGE SCALE GENOMIC DNA]</scope>
    <source>
        <strain evidence="3 4">CC-PW-75</strain>
    </source>
</reference>
<feature type="chain" id="PRO_5020813192" evidence="1">
    <location>
        <begin position="29"/>
        <end position="174"/>
    </location>
</feature>
<keyword evidence="1" id="KW-0732">Signal</keyword>
<evidence type="ECO:0000313" key="3">
    <source>
        <dbReference type="EMBL" id="THD85136.1"/>
    </source>
</evidence>
<proteinExistence type="predicted"/>
<dbReference type="InterPro" id="IPR036366">
    <property type="entry name" value="PGBDSf"/>
</dbReference>
<dbReference type="OrthoDB" id="7932821at2"/>
<evidence type="ECO:0000256" key="1">
    <source>
        <dbReference type="SAM" id="SignalP"/>
    </source>
</evidence>
<accession>A0A4S3MRI1</accession>
<dbReference type="Proteomes" id="UP000309450">
    <property type="component" value="Unassembled WGS sequence"/>
</dbReference>
<dbReference type="InterPro" id="IPR036365">
    <property type="entry name" value="PGBD-like_sf"/>
</dbReference>
<dbReference type="RefSeq" id="WP_136393512.1">
    <property type="nucleotide sequence ID" value="NZ_SSND01000001.1"/>
</dbReference>
<protein>
    <submittedName>
        <fullName evidence="3">Antifreeze protein</fullName>
    </submittedName>
</protein>